<dbReference type="PIRSF" id="PIRSF011386">
    <property type="entry name" value="FixH"/>
    <property type="match status" value="1"/>
</dbReference>
<protein>
    <submittedName>
        <fullName evidence="2">Protein RdxH</fullName>
    </submittedName>
</protein>
<dbReference type="KEGG" id="oat:OAN307_c04640"/>
<gene>
    <name evidence="2" type="primary">rdxH</name>
    <name evidence="2" type="ORF">OAN307_c04640</name>
</gene>
<keyword evidence="1" id="KW-1133">Transmembrane helix</keyword>
<dbReference type="eggNOG" id="COG5456">
    <property type="taxonomic scope" value="Bacteria"/>
</dbReference>
<reference evidence="2 3" key="1">
    <citation type="journal article" date="2013" name="PLoS ONE">
        <title>Poles Apart: Arctic and Antarctic Octadecabacter strains Share High Genome Plasticity and a New Type of Xanthorhodopsin.</title>
        <authorList>
            <person name="Vollmers J."/>
            <person name="Voget S."/>
            <person name="Dietrich S."/>
            <person name="Gollnow K."/>
            <person name="Smits M."/>
            <person name="Meyer K."/>
            <person name="Brinkhoff T."/>
            <person name="Simon M."/>
            <person name="Daniel R."/>
        </authorList>
    </citation>
    <scope>NUCLEOTIDE SEQUENCE [LARGE SCALE GENOMIC DNA]</scope>
    <source>
        <strain evidence="2 3">307</strain>
    </source>
</reference>
<dbReference type="RefSeq" id="WP_015498252.1">
    <property type="nucleotide sequence ID" value="NC_020911.1"/>
</dbReference>
<dbReference type="OrthoDB" id="1495896at2"/>
<dbReference type="HOGENOM" id="CLU_111458_2_0_5"/>
<feature type="transmembrane region" description="Helical" evidence="1">
    <location>
        <begin position="9"/>
        <end position="32"/>
    </location>
</feature>
<dbReference type="Proteomes" id="UP000005307">
    <property type="component" value="Chromosome"/>
</dbReference>
<dbReference type="InterPro" id="IPR008620">
    <property type="entry name" value="FixH"/>
</dbReference>
<dbReference type="InterPro" id="IPR018037">
    <property type="entry name" value="FixH_proteobacterial"/>
</dbReference>
<dbReference type="EMBL" id="CP003740">
    <property type="protein sequence ID" value="AGI66203.1"/>
    <property type="molecule type" value="Genomic_DNA"/>
</dbReference>
<accession>M9R368</accession>
<dbReference type="STRING" id="391626.OAN307_c04640"/>
<keyword evidence="1" id="KW-0472">Membrane</keyword>
<sequence length="150" mass="16183">MAPLTGRKLFFGMAGAFGVILSVNLLLAYSAVATFPGLEVKNSYVASQNFDADRSAQLALGWTVSANVSDDELHLSITEADGRPVEVAELDGIFGRATNVRDDQTPDFIFTGTKYIAPVTTAPGNWNLRMEATAQDGTAFRQRVVVLVQR</sequence>
<evidence type="ECO:0000313" key="3">
    <source>
        <dbReference type="Proteomes" id="UP000005307"/>
    </source>
</evidence>
<keyword evidence="1" id="KW-0812">Transmembrane</keyword>
<keyword evidence="3" id="KW-1185">Reference proteome</keyword>
<organism evidence="2 3">
    <name type="scientific">Octadecabacter antarcticus 307</name>
    <dbReference type="NCBI Taxonomy" id="391626"/>
    <lineage>
        <taxon>Bacteria</taxon>
        <taxon>Pseudomonadati</taxon>
        <taxon>Pseudomonadota</taxon>
        <taxon>Alphaproteobacteria</taxon>
        <taxon>Rhodobacterales</taxon>
        <taxon>Roseobacteraceae</taxon>
        <taxon>Octadecabacter</taxon>
    </lineage>
</organism>
<dbReference type="Pfam" id="PF05751">
    <property type="entry name" value="FixH"/>
    <property type="match status" value="1"/>
</dbReference>
<evidence type="ECO:0000313" key="2">
    <source>
        <dbReference type="EMBL" id="AGI66203.1"/>
    </source>
</evidence>
<proteinExistence type="predicted"/>
<name>M9R368_9RHOB</name>
<dbReference type="AlphaFoldDB" id="M9R368"/>
<evidence type="ECO:0000256" key="1">
    <source>
        <dbReference type="SAM" id="Phobius"/>
    </source>
</evidence>